<keyword evidence="10" id="KW-1185">Reference proteome</keyword>
<evidence type="ECO:0000256" key="6">
    <source>
        <dbReference type="ARBA" id="ARBA00023014"/>
    </source>
</evidence>
<sequence length="459" mass="51316">MMEIKIELGEIGKFIGKYSLGRDNGNGSLHFLRIKIPAGQITSDKLREIAKLSRKYGRGYAEITDRQDIQLHWIDSEKALEIFEELYSLGYTTDLCGQGFSGACYGDVRNIVSCPLSGKISDFDVAKHAKELTEFFSGNPEFIDLPRKFKIAFTGCGGDCVRLGINDLGMYGVELDGRRGFVPFVGGSIGASHPGPTLAKNLGVFVPEEKVFEFVKAVVEIHRDHSSRESKAKARFKNLVNSWGIEKLRSVIEEKIGKLERVEGIELRHADHNGSGEQVNGLYYYTLPIIGGVLNAEKLEFIADMADKHGEGEVRLTPQQNVTFVDVKDVEKLRRDLEKTFEIREGQVYYNSIACASNFCGKTRDVHAKDLLRKLIEVCERKGVKDIRINVSGCHNDCGCVNVAEFGFIARMVRKNGKVVQGYDIYIGGDFAKLKMSKPYKTGLTAEEVIEEFEKLISR</sequence>
<dbReference type="EMBL" id="CP001899">
    <property type="protein sequence ID" value="ADC66346.1"/>
    <property type="molecule type" value="Genomic_DNA"/>
</dbReference>
<name>D3S0V5_FERPA</name>
<accession>D3S0V5</accession>
<dbReference type="STRING" id="589924.Ferp_2220"/>
<dbReference type="InterPro" id="IPR045854">
    <property type="entry name" value="NO2/SO3_Rdtase_4Fe4S_sf"/>
</dbReference>
<organism evidence="9 10">
    <name type="scientific">Ferroglobus placidus (strain DSM 10642 / AEDII12DO)</name>
    <dbReference type="NCBI Taxonomy" id="589924"/>
    <lineage>
        <taxon>Archaea</taxon>
        <taxon>Methanobacteriati</taxon>
        <taxon>Methanobacteriota</taxon>
        <taxon>Archaeoglobi</taxon>
        <taxon>Archaeoglobales</taxon>
        <taxon>Archaeoglobaceae</taxon>
        <taxon>Ferroglobus</taxon>
    </lineage>
</organism>
<dbReference type="HOGENOM" id="CLU_015667_2_4_2"/>
<dbReference type="KEGG" id="fpl:Ferp_2220"/>
<dbReference type="SUPFAM" id="SSF55124">
    <property type="entry name" value="Nitrite/Sulfite reductase N-terminal domain-like"/>
    <property type="match status" value="2"/>
</dbReference>
<dbReference type="PANTHER" id="PTHR32439">
    <property type="entry name" value="FERREDOXIN--NITRITE REDUCTASE, CHLOROPLASTIC"/>
    <property type="match status" value="1"/>
</dbReference>
<feature type="domain" description="Nitrite/Sulfite reductase ferredoxin-like" evidence="8">
    <location>
        <begin position="27"/>
        <end position="87"/>
    </location>
</feature>
<dbReference type="SUPFAM" id="SSF56014">
    <property type="entry name" value="Nitrite and sulphite reductase 4Fe-4S domain-like"/>
    <property type="match status" value="2"/>
</dbReference>
<dbReference type="GeneID" id="8779758"/>
<evidence type="ECO:0000259" key="7">
    <source>
        <dbReference type="Pfam" id="PF01077"/>
    </source>
</evidence>
<dbReference type="GO" id="GO:0016491">
    <property type="term" value="F:oxidoreductase activity"/>
    <property type="evidence" value="ECO:0007669"/>
    <property type="project" value="UniProtKB-KW"/>
</dbReference>
<keyword evidence="5" id="KW-0408">Iron</keyword>
<dbReference type="InterPro" id="IPR006067">
    <property type="entry name" value="NO2/SO3_Rdtase_4Fe4S_dom"/>
</dbReference>
<evidence type="ECO:0000313" key="10">
    <source>
        <dbReference type="Proteomes" id="UP000002613"/>
    </source>
</evidence>
<evidence type="ECO:0000256" key="4">
    <source>
        <dbReference type="ARBA" id="ARBA00023002"/>
    </source>
</evidence>
<dbReference type="Gene3D" id="3.90.480.10">
    <property type="entry name" value="Sulfite Reductase Hemoprotein,Domain 2"/>
    <property type="match status" value="1"/>
</dbReference>
<dbReference type="InterPro" id="IPR036136">
    <property type="entry name" value="Nit/Sulf_reduc_fer-like_dom_sf"/>
</dbReference>
<dbReference type="Pfam" id="PF03460">
    <property type="entry name" value="NIR_SIR_ferr"/>
    <property type="match status" value="2"/>
</dbReference>
<dbReference type="OrthoDB" id="15347at2157"/>
<feature type="domain" description="Nitrite/Sulfite reductase ferredoxin-like" evidence="8">
    <location>
        <begin position="278"/>
        <end position="338"/>
    </location>
</feature>
<dbReference type="PROSITE" id="PS00365">
    <property type="entry name" value="NIR_SIR"/>
    <property type="match status" value="2"/>
</dbReference>
<feature type="domain" description="Nitrite/sulphite reductase 4Fe-4S" evidence="7">
    <location>
        <begin position="107"/>
        <end position="258"/>
    </location>
</feature>
<dbReference type="Proteomes" id="UP000002613">
    <property type="component" value="Chromosome"/>
</dbReference>
<evidence type="ECO:0000259" key="8">
    <source>
        <dbReference type="Pfam" id="PF03460"/>
    </source>
</evidence>
<reference evidence="10" key="1">
    <citation type="submission" date="2010-02" db="EMBL/GenBank/DDBJ databases">
        <title>Complete sequence of Ferroglobus placidus DSM 10642.</title>
        <authorList>
            <consortium name="US DOE Joint Genome Institute"/>
            <person name="Lucas S."/>
            <person name="Copeland A."/>
            <person name="Lapidus A."/>
            <person name="Cheng J.-F."/>
            <person name="Bruce D."/>
            <person name="Goodwin L."/>
            <person name="Pitluck S."/>
            <person name="Saunders E."/>
            <person name="Brettin T."/>
            <person name="Detter J.C."/>
            <person name="Han C."/>
            <person name="Tapia R."/>
            <person name="Larimer F."/>
            <person name="Land M."/>
            <person name="Hauser L."/>
            <person name="Kyrpides N."/>
            <person name="Ivanova N."/>
            <person name="Holmes D."/>
            <person name="Lovley D."/>
            <person name="Kyrpides N."/>
            <person name="Anderson I.J."/>
            <person name="Woyke T."/>
        </authorList>
    </citation>
    <scope>NUCLEOTIDE SEQUENCE [LARGE SCALE GENOMIC DNA]</scope>
    <source>
        <strain evidence="10">DSM 10642 / AEDII12DO</strain>
    </source>
</reference>
<keyword evidence="2" id="KW-0349">Heme</keyword>
<evidence type="ECO:0000256" key="2">
    <source>
        <dbReference type="ARBA" id="ARBA00022617"/>
    </source>
</evidence>
<evidence type="ECO:0000256" key="5">
    <source>
        <dbReference type="ARBA" id="ARBA00023004"/>
    </source>
</evidence>
<evidence type="ECO:0000256" key="3">
    <source>
        <dbReference type="ARBA" id="ARBA00022723"/>
    </source>
</evidence>
<dbReference type="PaxDb" id="589924-Ferp_2220"/>
<keyword evidence="6" id="KW-0411">Iron-sulfur</keyword>
<dbReference type="Gene3D" id="3.30.413.10">
    <property type="entry name" value="Sulfite Reductase Hemoprotein, domain 1"/>
    <property type="match status" value="2"/>
</dbReference>
<reference evidence="9 10" key="2">
    <citation type="journal article" date="2011" name="Stand. Genomic Sci.">
        <title>Complete genome sequence of Ferroglobus placidus AEDII12DO.</title>
        <authorList>
            <person name="Anderson I."/>
            <person name="Risso C."/>
            <person name="Holmes D."/>
            <person name="Lucas S."/>
            <person name="Copeland A."/>
            <person name="Lapidus A."/>
            <person name="Cheng J.F."/>
            <person name="Bruce D."/>
            <person name="Goodwin L."/>
            <person name="Pitluck S."/>
            <person name="Saunders E."/>
            <person name="Brettin T."/>
            <person name="Detter J.C."/>
            <person name="Han C."/>
            <person name="Tapia R."/>
            <person name="Larimer F."/>
            <person name="Land M."/>
            <person name="Hauser L."/>
            <person name="Woyke T."/>
            <person name="Lovley D."/>
            <person name="Kyrpides N."/>
            <person name="Ivanova N."/>
        </authorList>
    </citation>
    <scope>NUCLEOTIDE SEQUENCE [LARGE SCALE GENOMIC DNA]</scope>
    <source>
        <strain evidence="10">DSM 10642 / AEDII12DO</strain>
    </source>
</reference>
<dbReference type="PANTHER" id="PTHR32439:SF9">
    <property type="entry name" value="BLR3264 PROTEIN"/>
    <property type="match status" value="1"/>
</dbReference>
<dbReference type="RefSeq" id="WP_012966684.1">
    <property type="nucleotide sequence ID" value="NC_013849.1"/>
</dbReference>
<dbReference type="AlphaFoldDB" id="D3S0V5"/>
<evidence type="ECO:0000313" key="9">
    <source>
        <dbReference type="EMBL" id="ADC66346.1"/>
    </source>
</evidence>
<dbReference type="InterPro" id="IPR006066">
    <property type="entry name" value="NO2/SO3_Rdtase_FeS/sirohaem_BS"/>
</dbReference>
<dbReference type="InterPro" id="IPR051329">
    <property type="entry name" value="NIR_SIR_4Fe-4S"/>
</dbReference>
<evidence type="ECO:0000256" key="1">
    <source>
        <dbReference type="ARBA" id="ARBA00022485"/>
    </source>
</evidence>
<protein>
    <submittedName>
        <fullName evidence="9">Nitrite and sulphite reductase 4Fe-4S region</fullName>
    </submittedName>
</protein>
<dbReference type="GO" id="GO:0046872">
    <property type="term" value="F:metal ion binding"/>
    <property type="evidence" value="ECO:0007669"/>
    <property type="project" value="UniProtKB-KW"/>
</dbReference>
<gene>
    <name evidence="9" type="ordered locus">Ferp_2220</name>
</gene>
<dbReference type="Pfam" id="PF01077">
    <property type="entry name" value="NIR_SIR"/>
    <property type="match status" value="1"/>
</dbReference>
<dbReference type="eggNOG" id="arCOG02055">
    <property type="taxonomic scope" value="Archaea"/>
</dbReference>
<keyword evidence="1" id="KW-0004">4Fe-4S</keyword>
<keyword evidence="3" id="KW-0479">Metal-binding</keyword>
<dbReference type="GO" id="GO:0051539">
    <property type="term" value="F:4 iron, 4 sulfur cluster binding"/>
    <property type="evidence" value="ECO:0007669"/>
    <property type="project" value="UniProtKB-KW"/>
</dbReference>
<keyword evidence="4" id="KW-0560">Oxidoreductase</keyword>
<dbReference type="InterPro" id="IPR005117">
    <property type="entry name" value="NiRdtase/SiRdtase_haem-b_fer"/>
</dbReference>
<proteinExistence type="predicted"/>
<dbReference type="GO" id="GO:0020037">
    <property type="term" value="F:heme binding"/>
    <property type="evidence" value="ECO:0007669"/>
    <property type="project" value="InterPro"/>
</dbReference>